<evidence type="ECO:0000256" key="1">
    <source>
        <dbReference type="SAM" id="MobiDB-lite"/>
    </source>
</evidence>
<dbReference type="EMBL" id="CP144745">
    <property type="protein sequence ID" value="WVZ53485.1"/>
    <property type="molecule type" value="Genomic_DNA"/>
</dbReference>
<feature type="compositionally biased region" description="Acidic residues" evidence="1">
    <location>
        <begin position="32"/>
        <end position="59"/>
    </location>
</feature>
<proteinExistence type="predicted"/>
<accession>A0AAQ3PML7</accession>
<dbReference type="Proteomes" id="UP001341281">
    <property type="component" value="Chromosome 01"/>
</dbReference>
<gene>
    <name evidence="2" type="ORF">U9M48_004416</name>
</gene>
<feature type="compositionally biased region" description="Acidic residues" evidence="1">
    <location>
        <begin position="74"/>
        <end position="108"/>
    </location>
</feature>
<name>A0AAQ3PML7_PASNO</name>
<feature type="compositionally biased region" description="Pro residues" evidence="1">
    <location>
        <begin position="63"/>
        <end position="72"/>
    </location>
</feature>
<evidence type="ECO:0000313" key="3">
    <source>
        <dbReference type="Proteomes" id="UP001341281"/>
    </source>
</evidence>
<sequence length="161" mass="18266">MVDVAMVDLSGSGCPPQHHLLHFHKCVDLTEFEEGDPEELVPDLSEGEQEEEPQEEPLEEQPLVPPSAPPQEQPQEEPEDPAIDPEDSDQDPNDGDAPPSDDDEDDNEAGPVVITTHRWFDYPLSVPRMLRETLEMLYYDQPWITYVGTRYRHPSCMMIGT</sequence>
<keyword evidence="3" id="KW-1185">Reference proteome</keyword>
<reference evidence="2 3" key="1">
    <citation type="submission" date="2024-02" db="EMBL/GenBank/DDBJ databases">
        <title>High-quality chromosome-scale genome assembly of Pensacola bahiagrass (Paspalum notatum Flugge var. saurae).</title>
        <authorList>
            <person name="Vega J.M."/>
            <person name="Podio M."/>
            <person name="Orjuela J."/>
            <person name="Siena L.A."/>
            <person name="Pessino S.C."/>
            <person name="Combes M.C."/>
            <person name="Mariac C."/>
            <person name="Albertini E."/>
            <person name="Pupilli F."/>
            <person name="Ortiz J.P.A."/>
            <person name="Leblanc O."/>
        </authorList>
    </citation>
    <scope>NUCLEOTIDE SEQUENCE [LARGE SCALE GENOMIC DNA]</scope>
    <source>
        <strain evidence="2">R1</strain>
        <tissue evidence="2">Leaf</tissue>
    </source>
</reference>
<protein>
    <submittedName>
        <fullName evidence="2">Uncharacterized protein</fullName>
    </submittedName>
</protein>
<evidence type="ECO:0000313" key="2">
    <source>
        <dbReference type="EMBL" id="WVZ53485.1"/>
    </source>
</evidence>
<organism evidence="2 3">
    <name type="scientific">Paspalum notatum var. saurae</name>
    <dbReference type="NCBI Taxonomy" id="547442"/>
    <lineage>
        <taxon>Eukaryota</taxon>
        <taxon>Viridiplantae</taxon>
        <taxon>Streptophyta</taxon>
        <taxon>Embryophyta</taxon>
        <taxon>Tracheophyta</taxon>
        <taxon>Spermatophyta</taxon>
        <taxon>Magnoliopsida</taxon>
        <taxon>Liliopsida</taxon>
        <taxon>Poales</taxon>
        <taxon>Poaceae</taxon>
        <taxon>PACMAD clade</taxon>
        <taxon>Panicoideae</taxon>
        <taxon>Andropogonodae</taxon>
        <taxon>Paspaleae</taxon>
        <taxon>Paspalinae</taxon>
        <taxon>Paspalum</taxon>
    </lineage>
</organism>
<dbReference type="AlphaFoldDB" id="A0AAQ3PML7"/>
<feature type="region of interest" description="Disordered" evidence="1">
    <location>
        <begin position="32"/>
        <end position="109"/>
    </location>
</feature>